<dbReference type="InterPro" id="IPR029045">
    <property type="entry name" value="ClpP/crotonase-like_dom_sf"/>
</dbReference>
<name>A0A5D4R8G1_9BACI</name>
<dbReference type="InterPro" id="IPR005151">
    <property type="entry name" value="Tail-specific_protease"/>
</dbReference>
<dbReference type="RefSeq" id="WP_148974997.1">
    <property type="nucleotide sequence ID" value="NZ_VTER01000006.1"/>
</dbReference>
<sequence length="427" mass="49294">MEQIFREIVEIMHHDYAGCIDKKGYDHPEAYFEKIQLLKENNMLTREQFADTVRDYLLDFQDHHIYFADSSAEKRKPLDRGFQVRRYKDCLYVTGAKKEQKLNAGMAIISLGGFTIPELKEKHSRLLKANHPEREDWMPILSMYEYGDIQDEQGNVRKITFSTYEKPGYTPAYTVEKVNQDTLLFTITDFADPDAIVKLVKDNRDLIESADQWIIDVRVNYGGSDSSYYPLMPYIMPEEGVELADRKDTMLFNCTHSNAGRFLAETLSVLEGIQGEEAQQFLKVFIREWQRNKGKGFVEFNFKDIVPDTFVKGTKNPKLVAVLSDYMCGSSGDSFVELCKKSSKVRVIGRPTKGLNDYANLLSKKWDNGFEFMYPASRLSRIDRGLGMTGKGIAPDLYVTWTPEHLKRDVDLEKAIEWLSLEKSTFR</sequence>
<dbReference type="EMBL" id="VTER01000006">
    <property type="protein sequence ID" value="TYS47665.1"/>
    <property type="molecule type" value="Genomic_DNA"/>
</dbReference>
<evidence type="ECO:0000313" key="2">
    <source>
        <dbReference type="EMBL" id="TYS47665.1"/>
    </source>
</evidence>
<organism evidence="2 3">
    <name type="scientific">Bacillus infantis</name>
    <dbReference type="NCBI Taxonomy" id="324767"/>
    <lineage>
        <taxon>Bacteria</taxon>
        <taxon>Bacillati</taxon>
        <taxon>Bacillota</taxon>
        <taxon>Bacilli</taxon>
        <taxon>Bacillales</taxon>
        <taxon>Bacillaceae</taxon>
        <taxon>Bacillus</taxon>
    </lineage>
</organism>
<gene>
    <name evidence="2" type="ORF">FZD51_12030</name>
</gene>
<reference evidence="2 3" key="1">
    <citation type="submission" date="2019-08" db="EMBL/GenBank/DDBJ databases">
        <title>Bacillus genomes from the desert of Cuatro Cienegas, Coahuila.</title>
        <authorList>
            <person name="Olmedo-Alvarez G."/>
        </authorList>
    </citation>
    <scope>NUCLEOTIDE SEQUENCE [LARGE SCALE GENOMIC DNA]</scope>
    <source>
        <strain evidence="2 3">CH446_14T</strain>
    </source>
</reference>
<dbReference type="AlphaFoldDB" id="A0A5D4R8G1"/>
<dbReference type="Pfam" id="PF03572">
    <property type="entry name" value="Peptidase_S41"/>
    <property type="match status" value="1"/>
</dbReference>
<dbReference type="Proteomes" id="UP000322139">
    <property type="component" value="Unassembled WGS sequence"/>
</dbReference>
<feature type="domain" description="Tail specific protease" evidence="1">
    <location>
        <begin position="186"/>
        <end position="399"/>
    </location>
</feature>
<dbReference type="GO" id="GO:0008236">
    <property type="term" value="F:serine-type peptidase activity"/>
    <property type="evidence" value="ECO:0007669"/>
    <property type="project" value="InterPro"/>
</dbReference>
<evidence type="ECO:0000313" key="3">
    <source>
        <dbReference type="Proteomes" id="UP000322139"/>
    </source>
</evidence>
<proteinExistence type="predicted"/>
<comment type="caution">
    <text evidence="2">The sequence shown here is derived from an EMBL/GenBank/DDBJ whole genome shotgun (WGS) entry which is preliminary data.</text>
</comment>
<protein>
    <submittedName>
        <fullName evidence="2">Peptidase</fullName>
    </submittedName>
</protein>
<dbReference type="SUPFAM" id="SSF52096">
    <property type="entry name" value="ClpP/crotonase"/>
    <property type="match status" value="1"/>
</dbReference>
<accession>A0A5D4R8G1</accession>
<evidence type="ECO:0000259" key="1">
    <source>
        <dbReference type="Pfam" id="PF03572"/>
    </source>
</evidence>
<dbReference type="Gene3D" id="3.90.226.10">
    <property type="entry name" value="2-enoyl-CoA Hydratase, Chain A, domain 1"/>
    <property type="match status" value="1"/>
</dbReference>
<dbReference type="GO" id="GO:0006508">
    <property type="term" value="P:proteolysis"/>
    <property type="evidence" value="ECO:0007669"/>
    <property type="project" value="InterPro"/>
</dbReference>